<comment type="caution">
    <text evidence="5">The sequence shown here is derived from an EMBL/GenBank/DDBJ whole genome shotgun (WGS) entry which is preliminary data.</text>
</comment>
<dbReference type="Gene3D" id="2.60.120.330">
    <property type="entry name" value="B-lactam Antibiotic, Isopenicillin N Synthase, Chain"/>
    <property type="match status" value="1"/>
</dbReference>
<protein>
    <recommendedName>
        <fullName evidence="4">Non-haem dioxygenase N-terminal domain-containing protein</fullName>
    </recommendedName>
</protein>
<keyword evidence="1" id="KW-0479">Metal-binding</keyword>
<reference evidence="5 6" key="1">
    <citation type="journal article" date="2024" name="G3 (Bethesda)">
        <title>Genome assembly of Hibiscus sabdariffa L. provides insights into metabolisms of medicinal natural products.</title>
        <authorList>
            <person name="Kim T."/>
        </authorList>
    </citation>
    <scope>NUCLEOTIDE SEQUENCE [LARGE SCALE GENOMIC DNA]</scope>
    <source>
        <strain evidence="5">TK-2024</strain>
        <tissue evidence="5">Old leaves</tissue>
    </source>
</reference>
<evidence type="ECO:0000313" key="6">
    <source>
        <dbReference type="Proteomes" id="UP001472677"/>
    </source>
</evidence>
<dbReference type="PANTHER" id="PTHR10209">
    <property type="entry name" value="OXIDOREDUCTASE, 2OG-FE II OXYGENASE FAMILY PROTEIN"/>
    <property type="match status" value="1"/>
</dbReference>
<evidence type="ECO:0000313" key="5">
    <source>
        <dbReference type="EMBL" id="KAK8545787.1"/>
    </source>
</evidence>
<keyword evidence="2" id="KW-0560">Oxidoreductase</keyword>
<organism evidence="5 6">
    <name type="scientific">Hibiscus sabdariffa</name>
    <name type="common">roselle</name>
    <dbReference type="NCBI Taxonomy" id="183260"/>
    <lineage>
        <taxon>Eukaryota</taxon>
        <taxon>Viridiplantae</taxon>
        <taxon>Streptophyta</taxon>
        <taxon>Embryophyta</taxon>
        <taxon>Tracheophyta</taxon>
        <taxon>Spermatophyta</taxon>
        <taxon>Magnoliopsida</taxon>
        <taxon>eudicotyledons</taxon>
        <taxon>Gunneridae</taxon>
        <taxon>Pentapetalae</taxon>
        <taxon>rosids</taxon>
        <taxon>malvids</taxon>
        <taxon>Malvales</taxon>
        <taxon>Malvaceae</taxon>
        <taxon>Malvoideae</taxon>
        <taxon>Hibiscus</taxon>
    </lineage>
</organism>
<gene>
    <name evidence="5" type="ORF">V6N12_026607</name>
</gene>
<feature type="domain" description="Non-haem dioxygenase N-terminal" evidence="4">
    <location>
        <begin position="65"/>
        <end position="160"/>
    </location>
</feature>
<dbReference type="PANTHER" id="PTHR10209:SF714">
    <property type="entry name" value="1-AMINOCYCLOPROPANE-1-CARBOXYLATE OXIDASE HOMOLOG 11-RELATED"/>
    <property type="match status" value="1"/>
</dbReference>
<dbReference type="InterPro" id="IPR027443">
    <property type="entry name" value="IPNS-like_sf"/>
</dbReference>
<keyword evidence="3" id="KW-0408">Iron</keyword>
<evidence type="ECO:0000259" key="4">
    <source>
        <dbReference type="Pfam" id="PF14226"/>
    </source>
</evidence>
<proteinExistence type="predicted"/>
<dbReference type="Pfam" id="PF14226">
    <property type="entry name" value="DIOX_N"/>
    <property type="match status" value="1"/>
</dbReference>
<sequence length="187" mass="21295">MEGKPRAENNSRAEEMKAFLESREGVKGLVDAGITEIPSFFIHPAETFSPDDASMDATLAAQLLVPEIDLQGFGRERRREIVDAIRDAAQSWGLFRIVNHRVPIPTTENMIDAIRHFHEQPQEVKKAWYSRNGSGQTVYDVNNKNWKAAAWRDTVAFEFPDGEINEQFIPQVCRFEDDSLNLSVNEM</sequence>
<dbReference type="Proteomes" id="UP001472677">
    <property type="component" value="Unassembled WGS sequence"/>
</dbReference>
<name>A0ABR2DS87_9ROSI</name>
<accession>A0ABR2DS87</accession>
<dbReference type="SUPFAM" id="SSF51197">
    <property type="entry name" value="Clavaminate synthase-like"/>
    <property type="match status" value="1"/>
</dbReference>
<keyword evidence="6" id="KW-1185">Reference proteome</keyword>
<evidence type="ECO:0000256" key="1">
    <source>
        <dbReference type="ARBA" id="ARBA00022723"/>
    </source>
</evidence>
<dbReference type="InterPro" id="IPR026992">
    <property type="entry name" value="DIOX_N"/>
</dbReference>
<dbReference type="EMBL" id="JBBPBM010000023">
    <property type="protein sequence ID" value="KAK8545787.1"/>
    <property type="molecule type" value="Genomic_DNA"/>
</dbReference>
<evidence type="ECO:0000256" key="3">
    <source>
        <dbReference type="ARBA" id="ARBA00023004"/>
    </source>
</evidence>
<evidence type="ECO:0000256" key="2">
    <source>
        <dbReference type="ARBA" id="ARBA00023002"/>
    </source>
</evidence>